<dbReference type="Pfam" id="PF07992">
    <property type="entry name" value="Pyr_redox_2"/>
    <property type="match status" value="1"/>
</dbReference>
<dbReference type="PANTHER" id="PTHR43429">
    <property type="entry name" value="PYRIDINE NUCLEOTIDE-DISULFIDE OXIDOREDUCTASE DOMAIN-CONTAINING"/>
    <property type="match status" value="1"/>
</dbReference>
<dbReference type="EMBL" id="JAQJAC010000004">
    <property type="protein sequence ID" value="KAJ5585706.1"/>
    <property type="molecule type" value="Genomic_DNA"/>
</dbReference>
<dbReference type="InterPro" id="IPR036188">
    <property type="entry name" value="FAD/NAD-bd_sf"/>
</dbReference>
<dbReference type="SUPFAM" id="SSF55424">
    <property type="entry name" value="FAD/NAD-linked reductases, dimerisation (C-terminal) domain"/>
    <property type="match status" value="1"/>
</dbReference>
<name>A0AAD6DK19_9EURO</name>
<accession>A0AAD6DK19</accession>
<dbReference type="SMART" id="SM00450">
    <property type="entry name" value="RHOD"/>
    <property type="match status" value="1"/>
</dbReference>
<comment type="similarity">
    <text evidence="2">Belongs to the class-III pyridine nucleotide-disulfide oxidoreductase family.</text>
</comment>
<keyword evidence="3" id="KW-0285">Flavoprotein</keyword>
<dbReference type="Pfam" id="PF02852">
    <property type="entry name" value="Pyr_redox_dim"/>
    <property type="match status" value="1"/>
</dbReference>
<sequence length="458" mass="49330">MASNISDEAQPMKIVVVGGAVGGVSAALRARRLNEKASIILIEKGHYISYANSGAPCVVGGVIENDTFLIHQTAAGLKSRYNLDDRICEDFDRDLANLVQTELLKNGVQLHLNTSALNIAPGIVDDGCFVTLSNNVNVPADLVVVGTGLTPRIEIAEASQIECKNGIAVNEFMQTSDPDIYAVGEMTGTKGLLFPMTNVLPQGGRGSQQGRIAADHIMERAVPHRGCFATYSCKVLHLTAAIAGISVERLKEIGHYPQFVTVHVPEHAGYYPASHQMTLRLAFQADSGRVLGAQIIGRSGVERRIDVLSTAVQSGMTVFDLEALQLSYAPEYGSAKDPVNIVGMVAGNLLRGDLHLVSTQQLYNYLATSQIIDVRPREDFAKVHVKSAVNIPIDTLRDNLGCIDKQREVIVYSRVGYHSYLAYRTLVQLGYTVSNIDGGLKLLIEGGSGPDLLSCKSS</sequence>
<dbReference type="InterPro" id="IPR050260">
    <property type="entry name" value="FAD-bd_OxRdtase"/>
</dbReference>
<protein>
    <recommendedName>
        <fullName evidence="5">Rhodanese domain-containing protein</fullName>
    </recommendedName>
</protein>
<feature type="domain" description="Rhodanese" evidence="5">
    <location>
        <begin position="370"/>
        <end position="452"/>
    </location>
</feature>
<reference evidence="6 7" key="1">
    <citation type="journal article" date="2023" name="IMA Fungus">
        <title>Comparative genomic study of the Penicillium genus elucidates a diverse pangenome and 15 lateral gene transfer events.</title>
        <authorList>
            <person name="Petersen C."/>
            <person name="Sorensen T."/>
            <person name="Nielsen M.R."/>
            <person name="Sondergaard T.E."/>
            <person name="Sorensen J.L."/>
            <person name="Fitzpatrick D.A."/>
            <person name="Frisvad J.C."/>
            <person name="Nielsen K.L."/>
        </authorList>
    </citation>
    <scope>NUCLEOTIDE SEQUENCE [LARGE SCALE GENOMIC DNA]</scope>
    <source>
        <strain evidence="6 7">IBT 29057</strain>
    </source>
</reference>
<dbReference type="SUPFAM" id="SSF52821">
    <property type="entry name" value="Rhodanese/Cell cycle control phosphatase"/>
    <property type="match status" value="1"/>
</dbReference>
<dbReference type="InterPro" id="IPR001763">
    <property type="entry name" value="Rhodanese-like_dom"/>
</dbReference>
<evidence type="ECO:0000313" key="7">
    <source>
        <dbReference type="Proteomes" id="UP001216150"/>
    </source>
</evidence>
<organism evidence="6 7">
    <name type="scientific">Penicillium hetheringtonii</name>
    <dbReference type="NCBI Taxonomy" id="911720"/>
    <lineage>
        <taxon>Eukaryota</taxon>
        <taxon>Fungi</taxon>
        <taxon>Dikarya</taxon>
        <taxon>Ascomycota</taxon>
        <taxon>Pezizomycotina</taxon>
        <taxon>Eurotiomycetes</taxon>
        <taxon>Eurotiomycetidae</taxon>
        <taxon>Eurotiales</taxon>
        <taxon>Aspergillaceae</taxon>
        <taxon>Penicillium</taxon>
    </lineage>
</organism>
<proteinExistence type="inferred from homology"/>
<dbReference type="InterPro" id="IPR016156">
    <property type="entry name" value="FAD/NAD-linked_Rdtase_dimer_sf"/>
</dbReference>
<dbReference type="AlphaFoldDB" id="A0AAD6DK19"/>
<dbReference type="InterPro" id="IPR036873">
    <property type="entry name" value="Rhodanese-like_dom_sf"/>
</dbReference>
<dbReference type="PRINTS" id="PR00368">
    <property type="entry name" value="FADPNR"/>
</dbReference>
<comment type="caution">
    <text evidence="6">The sequence shown here is derived from an EMBL/GenBank/DDBJ whole genome shotgun (WGS) entry which is preliminary data.</text>
</comment>
<keyword evidence="7" id="KW-1185">Reference proteome</keyword>
<dbReference type="PROSITE" id="PS50206">
    <property type="entry name" value="RHODANESE_3"/>
    <property type="match status" value="1"/>
</dbReference>
<evidence type="ECO:0000313" key="6">
    <source>
        <dbReference type="EMBL" id="KAJ5585706.1"/>
    </source>
</evidence>
<evidence type="ECO:0000259" key="5">
    <source>
        <dbReference type="PROSITE" id="PS50206"/>
    </source>
</evidence>
<gene>
    <name evidence="6" type="ORF">N7450_005493</name>
</gene>
<dbReference type="Gene3D" id="3.40.250.10">
    <property type="entry name" value="Rhodanese-like domain"/>
    <property type="match status" value="1"/>
</dbReference>
<dbReference type="InterPro" id="IPR004099">
    <property type="entry name" value="Pyr_nucl-diS_OxRdtase_dimer"/>
</dbReference>
<dbReference type="InterPro" id="IPR023753">
    <property type="entry name" value="FAD/NAD-binding_dom"/>
</dbReference>
<dbReference type="Pfam" id="PF00581">
    <property type="entry name" value="Rhodanese"/>
    <property type="match status" value="1"/>
</dbReference>
<evidence type="ECO:0000256" key="3">
    <source>
        <dbReference type="ARBA" id="ARBA00022630"/>
    </source>
</evidence>
<evidence type="ECO:0000256" key="2">
    <source>
        <dbReference type="ARBA" id="ARBA00009130"/>
    </source>
</evidence>
<dbReference type="SUPFAM" id="SSF51905">
    <property type="entry name" value="FAD/NAD(P)-binding domain"/>
    <property type="match status" value="1"/>
</dbReference>
<dbReference type="Proteomes" id="UP001216150">
    <property type="component" value="Unassembled WGS sequence"/>
</dbReference>
<keyword evidence="4" id="KW-0274">FAD</keyword>
<comment type="cofactor">
    <cofactor evidence="1">
        <name>FAD</name>
        <dbReference type="ChEBI" id="CHEBI:57692"/>
    </cofactor>
</comment>
<dbReference type="GO" id="GO:0016491">
    <property type="term" value="F:oxidoreductase activity"/>
    <property type="evidence" value="ECO:0007669"/>
    <property type="project" value="InterPro"/>
</dbReference>
<evidence type="ECO:0000256" key="1">
    <source>
        <dbReference type="ARBA" id="ARBA00001974"/>
    </source>
</evidence>
<evidence type="ECO:0000256" key="4">
    <source>
        <dbReference type="ARBA" id="ARBA00022827"/>
    </source>
</evidence>
<dbReference type="Gene3D" id="3.50.50.60">
    <property type="entry name" value="FAD/NAD(P)-binding domain"/>
    <property type="match status" value="4"/>
</dbReference>